<dbReference type="EMBL" id="KZ502228">
    <property type="protein sequence ID" value="PKU81686.1"/>
    <property type="molecule type" value="Genomic_DNA"/>
</dbReference>
<proteinExistence type="predicted"/>
<protein>
    <submittedName>
        <fullName evidence="2">Uncharacterized protein</fullName>
    </submittedName>
</protein>
<evidence type="ECO:0000313" key="2">
    <source>
        <dbReference type="EMBL" id="PKU81686.1"/>
    </source>
</evidence>
<sequence>MEVGRTVIDRRPELERPLFVEGGDGPAEVRASVGCLVEHRVSSGGPVEAWASGGGLVEHRATSGGPAELRDLSGGSVEQQCQAVVQRRWGPQVVVWWSNDIRRWSGRGEGLKWWTGGAMMSGGGSTEVRTSIGCPAEKRQALETGKLCFEWGRFDERAGCRGRKREEGDLDASNEERGGLSKVMMGSGEPRTGDGLSSMLYTNFLQGTILNGILYTFLLGVN</sequence>
<gene>
    <name evidence="2" type="ORF">MA16_Dca020322</name>
</gene>
<evidence type="ECO:0000313" key="3">
    <source>
        <dbReference type="Proteomes" id="UP000233837"/>
    </source>
</evidence>
<evidence type="ECO:0000256" key="1">
    <source>
        <dbReference type="SAM" id="MobiDB-lite"/>
    </source>
</evidence>
<keyword evidence="3" id="KW-1185">Reference proteome</keyword>
<feature type="region of interest" description="Disordered" evidence="1">
    <location>
        <begin position="162"/>
        <end position="188"/>
    </location>
</feature>
<organism evidence="2 3">
    <name type="scientific">Dendrobium catenatum</name>
    <dbReference type="NCBI Taxonomy" id="906689"/>
    <lineage>
        <taxon>Eukaryota</taxon>
        <taxon>Viridiplantae</taxon>
        <taxon>Streptophyta</taxon>
        <taxon>Embryophyta</taxon>
        <taxon>Tracheophyta</taxon>
        <taxon>Spermatophyta</taxon>
        <taxon>Magnoliopsida</taxon>
        <taxon>Liliopsida</taxon>
        <taxon>Asparagales</taxon>
        <taxon>Orchidaceae</taxon>
        <taxon>Epidendroideae</taxon>
        <taxon>Malaxideae</taxon>
        <taxon>Dendrobiinae</taxon>
        <taxon>Dendrobium</taxon>
    </lineage>
</organism>
<reference evidence="2 3" key="2">
    <citation type="journal article" date="2017" name="Nature">
        <title>The Apostasia genome and the evolution of orchids.</title>
        <authorList>
            <person name="Zhang G.Q."/>
            <person name="Liu K.W."/>
            <person name="Li Z."/>
            <person name="Lohaus R."/>
            <person name="Hsiao Y.Y."/>
            <person name="Niu S.C."/>
            <person name="Wang J.Y."/>
            <person name="Lin Y.C."/>
            <person name="Xu Q."/>
            <person name="Chen L.J."/>
            <person name="Yoshida K."/>
            <person name="Fujiwara S."/>
            <person name="Wang Z.W."/>
            <person name="Zhang Y.Q."/>
            <person name="Mitsuda N."/>
            <person name="Wang M."/>
            <person name="Liu G.H."/>
            <person name="Pecoraro L."/>
            <person name="Huang H.X."/>
            <person name="Xiao X.J."/>
            <person name="Lin M."/>
            <person name="Wu X.Y."/>
            <person name="Wu W.L."/>
            <person name="Chen Y.Y."/>
            <person name="Chang S.B."/>
            <person name="Sakamoto S."/>
            <person name="Ohme-Takagi M."/>
            <person name="Yagi M."/>
            <person name="Zeng S.J."/>
            <person name="Shen C.Y."/>
            <person name="Yeh C.M."/>
            <person name="Luo Y.B."/>
            <person name="Tsai W.C."/>
            <person name="Van de Peer Y."/>
            <person name="Liu Z.J."/>
        </authorList>
    </citation>
    <scope>NUCLEOTIDE SEQUENCE [LARGE SCALE GENOMIC DNA]</scope>
    <source>
        <tissue evidence="2">The whole plant</tissue>
    </source>
</reference>
<reference evidence="2 3" key="1">
    <citation type="journal article" date="2016" name="Sci. Rep.">
        <title>The Dendrobium catenatum Lindl. genome sequence provides insights into polysaccharide synthase, floral development and adaptive evolution.</title>
        <authorList>
            <person name="Zhang G.Q."/>
            <person name="Xu Q."/>
            <person name="Bian C."/>
            <person name="Tsai W.C."/>
            <person name="Yeh C.M."/>
            <person name="Liu K.W."/>
            <person name="Yoshida K."/>
            <person name="Zhang L.S."/>
            <person name="Chang S.B."/>
            <person name="Chen F."/>
            <person name="Shi Y."/>
            <person name="Su Y.Y."/>
            <person name="Zhang Y.Q."/>
            <person name="Chen L.J."/>
            <person name="Yin Y."/>
            <person name="Lin M."/>
            <person name="Huang H."/>
            <person name="Deng H."/>
            <person name="Wang Z.W."/>
            <person name="Zhu S.L."/>
            <person name="Zhao X."/>
            <person name="Deng C."/>
            <person name="Niu S.C."/>
            <person name="Huang J."/>
            <person name="Wang M."/>
            <person name="Liu G.H."/>
            <person name="Yang H.J."/>
            <person name="Xiao X.J."/>
            <person name="Hsiao Y.Y."/>
            <person name="Wu W.L."/>
            <person name="Chen Y.Y."/>
            <person name="Mitsuda N."/>
            <person name="Ohme-Takagi M."/>
            <person name="Luo Y.B."/>
            <person name="Van de Peer Y."/>
            <person name="Liu Z.J."/>
        </authorList>
    </citation>
    <scope>NUCLEOTIDE SEQUENCE [LARGE SCALE GENOMIC DNA]</scope>
    <source>
        <tissue evidence="2">The whole plant</tissue>
    </source>
</reference>
<dbReference type="Proteomes" id="UP000233837">
    <property type="component" value="Unassembled WGS sequence"/>
</dbReference>
<dbReference type="AlphaFoldDB" id="A0A2I0X197"/>
<name>A0A2I0X197_9ASPA</name>
<accession>A0A2I0X197</accession>